<evidence type="ECO:0000256" key="5">
    <source>
        <dbReference type="PROSITE-ProRule" id="PRU10015"/>
    </source>
</evidence>
<dbReference type="PANTHER" id="PTHR11061:SF30">
    <property type="entry name" value="TRNA (URACIL(54)-C(5))-METHYLTRANSFERASE"/>
    <property type="match status" value="1"/>
</dbReference>
<sequence>MASPPSSPEGPAAKRMRSQSPIASIQANANGHTAAVASSSASASASTVTATAAPTKTLSAADRQSQKADARRARNKRKDYAKQLSKTGREPIEFDIEEMLGTRKFTDILSEGLEFQFKFERGTRLTLQIDRLDAHGDGLALAPEGDWVVAVPNTLPGEKVIADISSNERLYSKAKLVEVLQSSEERDTSLVRCKYFGDCGGCQYQMLTYERQLEIKRRVVERAFARFSNLDPTLLPPVLATIPSPKQYEYRTKLTPHFELPYELRRGRRSGAKWQKRDGNGSAEATQQYDVPIGFDCIGTKKVMDIEDCPIATKTINAALPEAKQKVRNSIESFKNGATILLRDSLKTYEAYAEDQLDSTAQNNQEQKPFETEVISDHKATVKERVLTTKFESPAGTFFQNNRSILPSLLGYVREQIVSSSTGTAEERYLVDAYCGSGLFSLCLASLFVEVSGVEISSESIRYATKNATLNGITNAKFLAGNAEDIFASIQYPADRTTVIIDPPRRGCDVEFINQLVKLAPKHIVYVSCNVHTQARDVGQLVERDPAYKIKSIRGADLFPQTHHVEGVCVLERAA</sequence>
<feature type="active site" evidence="5">
    <location>
        <position position="529"/>
    </location>
</feature>
<dbReference type="InterPro" id="IPR030390">
    <property type="entry name" value="MeTrfase_TrmA_AS"/>
</dbReference>
<feature type="active site" description="Nucleophile" evidence="4">
    <location>
        <position position="529"/>
    </location>
</feature>
<dbReference type="CDD" id="cd02440">
    <property type="entry name" value="AdoMet_MTases"/>
    <property type="match status" value="1"/>
</dbReference>
<feature type="binding site" evidence="4">
    <location>
        <position position="400"/>
    </location>
    <ligand>
        <name>S-adenosyl-L-methionine</name>
        <dbReference type="ChEBI" id="CHEBI:59789"/>
    </ligand>
</feature>
<dbReference type="Gene3D" id="3.40.50.150">
    <property type="entry name" value="Vaccinia Virus protein VP39"/>
    <property type="match status" value="2"/>
</dbReference>
<evidence type="ECO:0000313" key="9">
    <source>
        <dbReference type="Proteomes" id="UP000246740"/>
    </source>
</evidence>
<organism evidence="8 9">
    <name type="scientific">Testicularia cyperi</name>
    <dbReference type="NCBI Taxonomy" id="1882483"/>
    <lineage>
        <taxon>Eukaryota</taxon>
        <taxon>Fungi</taxon>
        <taxon>Dikarya</taxon>
        <taxon>Basidiomycota</taxon>
        <taxon>Ustilaginomycotina</taxon>
        <taxon>Ustilaginomycetes</taxon>
        <taxon>Ustilaginales</taxon>
        <taxon>Anthracoideaceae</taxon>
        <taxon>Testicularia</taxon>
    </lineage>
</organism>
<dbReference type="SUPFAM" id="SSF50249">
    <property type="entry name" value="Nucleic acid-binding proteins"/>
    <property type="match status" value="1"/>
</dbReference>
<keyword evidence="2 4" id="KW-0808">Transferase</keyword>
<dbReference type="PROSITE" id="PS51687">
    <property type="entry name" value="SAM_MT_RNA_M5U"/>
    <property type="match status" value="1"/>
</dbReference>
<feature type="compositionally biased region" description="Polar residues" evidence="6">
    <location>
        <begin position="18"/>
        <end position="31"/>
    </location>
</feature>
<dbReference type="InterPro" id="IPR025795">
    <property type="entry name" value="tRNA_(uracil-5-)_MeTrfase"/>
</dbReference>
<feature type="domain" description="TRAM" evidence="7">
    <location>
        <begin position="118"/>
        <end position="178"/>
    </location>
</feature>
<dbReference type="AlphaFoldDB" id="A0A317XP83"/>
<dbReference type="InterPro" id="IPR029063">
    <property type="entry name" value="SAM-dependent_MTases_sf"/>
</dbReference>
<feature type="region of interest" description="Disordered" evidence="6">
    <location>
        <begin position="1"/>
        <end position="86"/>
    </location>
</feature>
<dbReference type="OrthoDB" id="10250660at2759"/>
<evidence type="ECO:0000313" key="8">
    <source>
        <dbReference type="EMBL" id="PWY99632.1"/>
    </source>
</evidence>
<dbReference type="PROSITE" id="PS50926">
    <property type="entry name" value="TRAM"/>
    <property type="match status" value="1"/>
</dbReference>
<reference evidence="8 9" key="1">
    <citation type="journal article" date="2018" name="Mol. Biol. Evol.">
        <title>Broad Genomic Sampling Reveals a Smut Pathogenic Ancestry of the Fungal Clade Ustilaginomycotina.</title>
        <authorList>
            <person name="Kijpornyongpan T."/>
            <person name="Mondo S.J."/>
            <person name="Barry K."/>
            <person name="Sandor L."/>
            <person name="Lee J."/>
            <person name="Lipzen A."/>
            <person name="Pangilinan J."/>
            <person name="LaButti K."/>
            <person name="Hainaut M."/>
            <person name="Henrissat B."/>
            <person name="Grigoriev I.V."/>
            <person name="Spatafora J.W."/>
            <person name="Aime M.C."/>
        </authorList>
    </citation>
    <scope>NUCLEOTIDE SEQUENCE [LARGE SCALE GENOMIC DNA]</scope>
    <source>
        <strain evidence="8 9">MCA 3645</strain>
    </source>
</reference>
<dbReference type="SUPFAM" id="SSF53335">
    <property type="entry name" value="S-adenosyl-L-methionine-dependent methyltransferases"/>
    <property type="match status" value="1"/>
</dbReference>
<protein>
    <submittedName>
        <fullName evidence="8">S-adenosyl-L-methionine-dependent methyltransferase</fullName>
    </submittedName>
</protein>
<feature type="binding site" evidence="4">
    <location>
        <position position="434"/>
    </location>
    <ligand>
        <name>S-adenosyl-L-methionine</name>
        <dbReference type="ChEBI" id="CHEBI:59789"/>
    </ligand>
</feature>
<dbReference type="InterPro" id="IPR010280">
    <property type="entry name" value="U5_MeTrfase_fam"/>
</dbReference>
<evidence type="ECO:0000259" key="7">
    <source>
        <dbReference type="PROSITE" id="PS50926"/>
    </source>
</evidence>
<feature type="compositionally biased region" description="Low complexity" evidence="6">
    <location>
        <begin position="33"/>
        <end position="53"/>
    </location>
</feature>
<dbReference type="STRING" id="1882483.A0A317XP83"/>
<proteinExistence type="inferred from homology"/>
<comment type="similarity">
    <text evidence="4">Belongs to the class I-like SAM-binding methyltransferase superfamily. RNA M5U methyltransferase family.</text>
</comment>
<dbReference type="Gene3D" id="2.40.50.140">
    <property type="entry name" value="Nucleic acid-binding proteins"/>
    <property type="match status" value="1"/>
</dbReference>
<dbReference type="GO" id="GO:0030697">
    <property type="term" value="F:tRNA (uracil(54)-C5)-methyltransferase activity, S-adenosyl methionine-dependent"/>
    <property type="evidence" value="ECO:0007669"/>
    <property type="project" value="InterPro"/>
</dbReference>
<dbReference type="FunFam" id="2.40.50.140:FF:000201">
    <property type="entry name" value="TRM2p tRNA methyltransferase"/>
    <property type="match status" value="1"/>
</dbReference>
<dbReference type="PANTHER" id="PTHR11061">
    <property type="entry name" value="RNA M5U METHYLTRANSFERASE"/>
    <property type="match status" value="1"/>
</dbReference>
<feature type="binding site" evidence="4">
    <location>
        <position position="455"/>
    </location>
    <ligand>
        <name>S-adenosyl-L-methionine</name>
        <dbReference type="ChEBI" id="CHEBI:59789"/>
    </ligand>
</feature>
<evidence type="ECO:0000256" key="6">
    <source>
        <dbReference type="SAM" id="MobiDB-lite"/>
    </source>
</evidence>
<dbReference type="FunCoup" id="A0A317XP83">
    <property type="interactions" value="92"/>
</dbReference>
<keyword evidence="9" id="KW-1185">Reference proteome</keyword>
<evidence type="ECO:0000256" key="3">
    <source>
        <dbReference type="ARBA" id="ARBA00022691"/>
    </source>
</evidence>
<dbReference type="Pfam" id="PF05958">
    <property type="entry name" value="tRNA_U5-meth_tr"/>
    <property type="match status" value="1"/>
</dbReference>
<evidence type="ECO:0000256" key="4">
    <source>
        <dbReference type="PROSITE-ProRule" id="PRU01024"/>
    </source>
</evidence>
<evidence type="ECO:0000256" key="1">
    <source>
        <dbReference type="ARBA" id="ARBA00022603"/>
    </source>
</evidence>
<dbReference type="PROSITE" id="PS01230">
    <property type="entry name" value="TRMA_1"/>
    <property type="match status" value="1"/>
</dbReference>
<dbReference type="InterPro" id="IPR002792">
    <property type="entry name" value="TRAM_dom"/>
</dbReference>
<dbReference type="InterPro" id="IPR012340">
    <property type="entry name" value="NA-bd_OB-fold"/>
</dbReference>
<feature type="binding site" evidence="4">
    <location>
        <position position="502"/>
    </location>
    <ligand>
        <name>S-adenosyl-L-methionine</name>
        <dbReference type="ChEBI" id="CHEBI:59789"/>
    </ligand>
</feature>
<gene>
    <name evidence="8" type="ORF">BCV70DRAFT_206643</name>
</gene>
<dbReference type="GO" id="GO:0032259">
    <property type="term" value="P:methylation"/>
    <property type="evidence" value="ECO:0007669"/>
    <property type="project" value="UniProtKB-KW"/>
</dbReference>
<dbReference type="PROSITE" id="PS51622">
    <property type="entry name" value="SAM_MT_RNA_M5U_2"/>
    <property type="match status" value="1"/>
</dbReference>
<dbReference type="Proteomes" id="UP000246740">
    <property type="component" value="Unassembled WGS sequence"/>
</dbReference>
<accession>A0A317XP83</accession>
<dbReference type="GO" id="GO:0008033">
    <property type="term" value="P:tRNA processing"/>
    <property type="evidence" value="ECO:0007669"/>
    <property type="project" value="InterPro"/>
</dbReference>
<dbReference type="InParanoid" id="A0A317XP83"/>
<dbReference type="EMBL" id="KZ819194">
    <property type="protein sequence ID" value="PWY99632.1"/>
    <property type="molecule type" value="Genomic_DNA"/>
</dbReference>
<keyword evidence="1 4" id="KW-0489">Methyltransferase</keyword>
<keyword evidence="3 4" id="KW-0949">S-adenosyl-L-methionine</keyword>
<name>A0A317XP83_9BASI</name>
<evidence type="ECO:0000256" key="2">
    <source>
        <dbReference type="ARBA" id="ARBA00022679"/>
    </source>
</evidence>